<evidence type="ECO:0000259" key="1">
    <source>
        <dbReference type="Pfam" id="PF03372"/>
    </source>
</evidence>
<name>A0ABS9W9C1_9PROT</name>
<dbReference type="RefSeq" id="WP_120009174.1">
    <property type="nucleotide sequence ID" value="NZ_JALBUU010000079.1"/>
</dbReference>
<sequence>MKVVTWNIHRGRAMAGLFRPGRIAAVIAELGADLVVLQEAQHYLRRGAPMLDAARILRDAGLRLLPIAQRPDHQGWRSNLLLARADVRVLRGPVGLQLGGWEPRGGILAELDFGHGPLRVLTAHLSLGAQTRRHQGELLLRAAEADGRPMPVLLLGDFNERREGGSALGVLARRFAMPPPLPSFPAFRPTWALDRILVDPPGLLREVAVHHTRTARHASDHLPLVARLDLSAA</sequence>
<protein>
    <submittedName>
        <fullName evidence="2">Endonuclease/exonuclease/phosphatase family protein</fullName>
    </submittedName>
</protein>
<dbReference type="SUPFAM" id="SSF56219">
    <property type="entry name" value="DNase I-like"/>
    <property type="match status" value="1"/>
</dbReference>
<proteinExistence type="predicted"/>
<dbReference type="EMBL" id="JALBUU010000079">
    <property type="protein sequence ID" value="MCI0755896.1"/>
    <property type="molecule type" value="Genomic_DNA"/>
</dbReference>
<keyword evidence="3" id="KW-1185">Reference proteome</keyword>
<evidence type="ECO:0000313" key="3">
    <source>
        <dbReference type="Proteomes" id="UP001201985"/>
    </source>
</evidence>
<keyword evidence="2" id="KW-0378">Hydrolase</keyword>
<accession>A0ABS9W9C1</accession>
<dbReference type="Pfam" id="PF03372">
    <property type="entry name" value="Exo_endo_phos"/>
    <property type="match status" value="1"/>
</dbReference>
<keyword evidence="2" id="KW-0540">Nuclease</keyword>
<dbReference type="InterPro" id="IPR005135">
    <property type="entry name" value="Endo/exonuclease/phosphatase"/>
</dbReference>
<gene>
    <name evidence="2" type="ORF">MON41_19715</name>
</gene>
<dbReference type="GO" id="GO:0004519">
    <property type="term" value="F:endonuclease activity"/>
    <property type="evidence" value="ECO:0007669"/>
    <property type="project" value="UniProtKB-KW"/>
</dbReference>
<dbReference type="InterPro" id="IPR036691">
    <property type="entry name" value="Endo/exonu/phosph_ase_sf"/>
</dbReference>
<dbReference type="Proteomes" id="UP001201985">
    <property type="component" value="Unassembled WGS sequence"/>
</dbReference>
<reference evidence="2 3" key="1">
    <citation type="submission" date="2022-03" db="EMBL/GenBank/DDBJ databases">
        <title>Complete genome analysis of Roseomonas KG 17.1 : a prolific producer of plant growth promoters.</title>
        <authorList>
            <person name="Saadouli I."/>
            <person name="Najjari A."/>
            <person name="Mosbah A."/>
            <person name="Ouzari H.I."/>
        </authorList>
    </citation>
    <scope>NUCLEOTIDE SEQUENCE [LARGE SCALE GENOMIC DNA]</scope>
    <source>
        <strain evidence="2 3">KG17-1</strain>
    </source>
</reference>
<feature type="domain" description="Endonuclease/exonuclease/phosphatase" evidence="1">
    <location>
        <begin position="4"/>
        <end position="221"/>
    </location>
</feature>
<evidence type="ECO:0000313" key="2">
    <source>
        <dbReference type="EMBL" id="MCI0755896.1"/>
    </source>
</evidence>
<organism evidence="2 3">
    <name type="scientific">Teichococcus vastitatis</name>
    <dbReference type="NCBI Taxonomy" id="2307076"/>
    <lineage>
        <taxon>Bacteria</taxon>
        <taxon>Pseudomonadati</taxon>
        <taxon>Pseudomonadota</taxon>
        <taxon>Alphaproteobacteria</taxon>
        <taxon>Acetobacterales</taxon>
        <taxon>Roseomonadaceae</taxon>
        <taxon>Roseomonas</taxon>
    </lineage>
</organism>
<keyword evidence="2" id="KW-0255">Endonuclease</keyword>
<comment type="caution">
    <text evidence="2">The sequence shown here is derived from an EMBL/GenBank/DDBJ whole genome shotgun (WGS) entry which is preliminary data.</text>
</comment>
<dbReference type="Gene3D" id="3.60.10.10">
    <property type="entry name" value="Endonuclease/exonuclease/phosphatase"/>
    <property type="match status" value="1"/>
</dbReference>